<dbReference type="PANTHER" id="PTHR32494:SF5">
    <property type="entry name" value="ALLANTOATE AMIDOHYDROLASE"/>
    <property type="match status" value="1"/>
</dbReference>
<dbReference type="EMBL" id="CAJZAF010000028">
    <property type="protein sequence ID" value="CAG9181035.1"/>
    <property type="molecule type" value="Genomic_DNA"/>
</dbReference>
<name>A0ABN7Z852_9BURK</name>
<dbReference type="SUPFAM" id="SSF53187">
    <property type="entry name" value="Zn-dependent exopeptidases"/>
    <property type="match status" value="1"/>
</dbReference>
<keyword evidence="4" id="KW-1185">Reference proteome</keyword>
<dbReference type="Gene3D" id="3.40.630.10">
    <property type="entry name" value="Zn peptidases"/>
    <property type="match status" value="1"/>
</dbReference>
<dbReference type="RefSeq" id="WP_224006216.1">
    <property type="nucleotide sequence ID" value="NZ_CAJZAF010000028.1"/>
</dbReference>
<protein>
    <submittedName>
        <fullName evidence="3">N-carbamoyl-L-amino-acid hydrolase</fullName>
        <ecNumber evidence="3">3.5.1.87</ecNumber>
    </submittedName>
</protein>
<sequence>MTTLQAVHAAAATAGARADLRIDGERLWDTLMRLAAIGATPKGGVCRLALTDLDRQGRDFFVAEAKAAGCTIRVDAIGNIFARLAGRDDALPPVMTGSHIDTQPTGGKFDGNYGVFAGIEVLRTLADAGIVTDAPLEVAVWTNEEGSRFVPVMMGSGTFIGEFALADVLQQRDRDGICVGQALQAIGYAGQEPVGARPVGAYFEAHIEQGPVLEANDTTIGVVTGALGQRWYDVVLTGMEAHAGPTPMALRKDALLAASELVGIVNRIALDHPPHGRGTVGCLSVHPNSRNVIPGKVTMTVDLRAGDDTVLSAMDAALHEQVAALAARGGIAIDLQQVVYFPPQPFDVQLVEAVRGGARRLGHSAMEVISGAGHDAVYLARVAPAAMIFVPCKDGISHNEIEDARPEHLEAGCNVLLHAMLDAATRP</sequence>
<dbReference type="NCBIfam" id="NF006769">
    <property type="entry name" value="PRK09290.1-3"/>
    <property type="match status" value="1"/>
</dbReference>
<reference evidence="3 4" key="1">
    <citation type="submission" date="2021-08" db="EMBL/GenBank/DDBJ databases">
        <authorList>
            <person name="Peeters C."/>
        </authorList>
    </citation>
    <scope>NUCLEOTIDE SEQUENCE [LARGE SCALE GENOMIC DNA]</scope>
    <source>
        <strain evidence="3 4">LMG 23994</strain>
    </source>
</reference>
<dbReference type="InterPro" id="IPR010158">
    <property type="entry name" value="Amidase_Cbmase"/>
</dbReference>
<dbReference type="Gene3D" id="3.30.70.360">
    <property type="match status" value="1"/>
</dbReference>
<proteinExistence type="inferred from homology"/>
<gene>
    <name evidence="3" type="primary">hyuC_2</name>
    <name evidence="3" type="ORF">LMG23994_04558</name>
</gene>
<accession>A0ABN7Z852</accession>
<dbReference type="CDD" id="cd03884">
    <property type="entry name" value="M20_bAS"/>
    <property type="match status" value="1"/>
</dbReference>
<evidence type="ECO:0000313" key="3">
    <source>
        <dbReference type="EMBL" id="CAG9181035.1"/>
    </source>
</evidence>
<evidence type="ECO:0000256" key="2">
    <source>
        <dbReference type="ARBA" id="ARBA00022801"/>
    </source>
</evidence>
<dbReference type="NCBIfam" id="NF009527">
    <property type="entry name" value="PRK12891.1"/>
    <property type="match status" value="1"/>
</dbReference>
<comment type="caution">
    <text evidence="3">The sequence shown here is derived from an EMBL/GenBank/DDBJ whole genome shotgun (WGS) entry which is preliminary data.</text>
</comment>
<organism evidence="3 4">
    <name type="scientific">Cupriavidus pinatubonensis</name>
    <dbReference type="NCBI Taxonomy" id="248026"/>
    <lineage>
        <taxon>Bacteria</taxon>
        <taxon>Pseudomonadati</taxon>
        <taxon>Pseudomonadota</taxon>
        <taxon>Betaproteobacteria</taxon>
        <taxon>Burkholderiales</taxon>
        <taxon>Burkholderiaceae</taxon>
        <taxon>Cupriavidus</taxon>
    </lineage>
</organism>
<dbReference type="PIRSF" id="PIRSF001235">
    <property type="entry name" value="Amidase_carbamoylase"/>
    <property type="match status" value="1"/>
</dbReference>
<dbReference type="NCBIfam" id="TIGR01879">
    <property type="entry name" value="hydantase"/>
    <property type="match status" value="1"/>
</dbReference>
<dbReference type="Proteomes" id="UP000701702">
    <property type="component" value="Unassembled WGS sequence"/>
</dbReference>
<dbReference type="InterPro" id="IPR036264">
    <property type="entry name" value="Bact_exopeptidase_dim_dom"/>
</dbReference>
<evidence type="ECO:0000313" key="4">
    <source>
        <dbReference type="Proteomes" id="UP000701702"/>
    </source>
</evidence>
<dbReference type="SUPFAM" id="SSF55031">
    <property type="entry name" value="Bacterial exopeptidase dimerisation domain"/>
    <property type="match status" value="1"/>
</dbReference>
<evidence type="ECO:0000256" key="1">
    <source>
        <dbReference type="ARBA" id="ARBA00006153"/>
    </source>
</evidence>
<comment type="similarity">
    <text evidence="1">Belongs to the peptidase M20 family.</text>
</comment>
<dbReference type="InterPro" id="IPR002933">
    <property type="entry name" value="Peptidase_M20"/>
</dbReference>
<dbReference type="PANTHER" id="PTHR32494">
    <property type="entry name" value="ALLANTOATE DEIMINASE-RELATED"/>
    <property type="match status" value="1"/>
</dbReference>
<keyword evidence="2 3" id="KW-0378">Hydrolase</keyword>
<dbReference type="GO" id="GO:0050538">
    <property type="term" value="F:N-carbamoyl-L-amino-acid hydrolase activity"/>
    <property type="evidence" value="ECO:0007669"/>
    <property type="project" value="UniProtKB-EC"/>
</dbReference>
<dbReference type="EC" id="3.5.1.87" evidence="3"/>
<dbReference type="NCBIfam" id="NF006771">
    <property type="entry name" value="PRK09290.1-5"/>
    <property type="match status" value="1"/>
</dbReference>
<dbReference type="Pfam" id="PF01546">
    <property type="entry name" value="Peptidase_M20"/>
    <property type="match status" value="1"/>
</dbReference>